<dbReference type="EMBL" id="CP036433">
    <property type="protein sequence ID" value="QDU95919.1"/>
    <property type="molecule type" value="Genomic_DNA"/>
</dbReference>
<comment type="subcellular location">
    <subcellularLocation>
        <location evidence="1">Cell inner membrane</location>
        <topology evidence="1">Multi-pass membrane protein</topology>
    </subcellularLocation>
    <subcellularLocation>
        <location evidence="13">Cell membrane</location>
        <topology evidence="13">Multi-pass membrane protein</topology>
    </subcellularLocation>
</comment>
<feature type="transmembrane region" description="Helical" evidence="13">
    <location>
        <begin position="666"/>
        <end position="684"/>
    </location>
</feature>
<dbReference type="KEGG" id="lcre:Pla8534_37380"/>
<dbReference type="Gene3D" id="2.70.98.90">
    <property type="match status" value="1"/>
</dbReference>
<keyword evidence="9 13" id="KW-0472">Membrane</keyword>
<comment type="function">
    <text evidence="13">Required for the insertion and/or proper folding and/or complex formation of integral membrane proteins into the membrane. Involved in integration of membrane proteins that insert both dependently and independently of the Sec translocase complex, as well as at least some lipoproteins. Aids folding of multispanning membrane proteins.</text>
</comment>
<dbReference type="InterPro" id="IPR028055">
    <property type="entry name" value="YidC/Oxa/ALB_C"/>
</dbReference>
<keyword evidence="10 13" id="KW-0143">Chaperone</keyword>
<dbReference type="InterPro" id="IPR038221">
    <property type="entry name" value="YidC_periplasmic_sf"/>
</dbReference>
<evidence type="ECO:0000256" key="13">
    <source>
        <dbReference type="HAMAP-Rule" id="MF_01810"/>
    </source>
</evidence>
<feature type="region of interest" description="Disordered" evidence="14">
    <location>
        <begin position="1"/>
        <end position="78"/>
    </location>
</feature>
<dbReference type="InterPro" id="IPR036034">
    <property type="entry name" value="PDZ_sf"/>
</dbReference>
<dbReference type="GO" id="GO:0015031">
    <property type="term" value="P:protein transport"/>
    <property type="evidence" value="ECO:0007669"/>
    <property type="project" value="UniProtKB-KW"/>
</dbReference>
<evidence type="ECO:0000256" key="14">
    <source>
        <dbReference type="SAM" id="MobiDB-lite"/>
    </source>
</evidence>
<evidence type="ECO:0000256" key="4">
    <source>
        <dbReference type="ARBA" id="ARBA00022448"/>
    </source>
</evidence>
<organism evidence="16 17">
    <name type="scientific">Lignipirellula cremea</name>
    <dbReference type="NCBI Taxonomy" id="2528010"/>
    <lineage>
        <taxon>Bacteria</taxon>
        <taxon>Pseudomonadati</taxon>
        <taxon>Planctomycetota</taxon>
        <taxon>Planctomycetia</taxon>
        <taxon>Pirellulales</taxon>
        <taxon>Pirellulaceae</taxon>
        <taxon>Lignipirellula</taxon>
    </lineage>
</organism>
<dbReference type="Pfam" id="PF17820">
    <property type="entry name" value="PDZ_6"/>
    <property type="match status" value="1"/>
</dbReference>
<evidence type="ECO:0000313" key="17">
    <source>
        <dbReference type="Proteomes" id="UP000317648"/>
    </source>
</evidence>
<dbReference type="SMART" id="SM00228">
    <property type="entry name" value="PDZ"/>
    <property type="match status" value="1"/>
</dbReference>
<feature type="compositionally biased region" description="Basic and acidic residues" evidence="14">
    <location>
        <begin position="20"/>
        <end position="45"/>
    </location>
</feature>
<feature type="region of interest" description="Disordered" evidence="14">
    <location>
        <begin position="747"/>
        <end position="798"/>
    </location>
</feature>
<dbReference type="InterPro" id="IPR041489">
    <property type="entry name" value="PDZ_6"/>
</dbReference>
<keyword evidence="6 13" id="KW-0812">Transmembrane</keyword>
<reference evidence="16 17" key="1">
    <citation type="submission" date="2019-02" db="EMBL/GenBank/DDBJ databases">
        <title>Deep-cultivation of Planctomycetes and their phenomic and genomic characterization uncovers novel biology.</title>
        <authorList>
            <person name="Wiegand S."/>
            <person name="Jogler M."/>
            <person name="Boedeker C."/>
            <person name="Pinto D."/>
            <person name="Vollmers J."/>
            <person name="Rivas-Marin E."/>
            <person name="Kohn T."/>
            <person name="Peeters S.H."/>
            <person name="Heuer A."/>
            <person name="Rast P."/>
            <person name="Oberbeckmann S."/>
            <person name="Bunk B."/>
            <person name="Jeske O."/>
            <person name="Meyerdierks A."/>
            <person name="Storesund J.E."/>
            <person name="Kallscheuer N."/>
            <person name="Luecker S."/>
            <person name="Lage O.M."/>
            <person name="Pohl T."/>
            <person name="Merkel B.J."/>
            <person name="Hornburger P."/>
            <person name="Mueller R.-W."/>
            <person name="Bruemmer F."/>
            <person name="Labrenz M."/>
            <person name="Spormann A.M."/>
            <person name="Op den Camp H."/>
            <person name="Overmann J."/>
            <person name="Amann R."/>
            <person name="Jetten M.S.M."/>
            <person name="Mascher T."/>
            <person name="Medema M.H."/>
            <person name="Devos D.P."/>
            <person name="Kaster A.-K."/>
            <person name="Ovreas L."/>
            <person name="Rohde M."/>
            <person name="Galperin M.Y."/>
            <person name="Jogler C."/>
        </authorList>
    </citation>
    <scope>NUCLEOTIDE SEQUENCE [LARGE SCALE GENOMIC DNA]</scope>
    <source>
        <strain evidence="16 17">Pla85_3_4</strain>
    </source>
</reference>
<dbReference type="HAMAP" id="MF_01810">
    <property type="entry name" value="YidC_type1"/>
    <property type="match status" value="1"/>
</dbReference>
<evidence type="ECO:0000256" key="8">
    <source>
        <dbReference type="ARBA" id="ARBA00022989"/>
    </source>
</evidence>
<dbReference type="AlphaFoldDB" id="A0A518DVR1"/>
<evidence type="ECO:0000256" key="1">
    <source>
        <dbReference type="ARBA" id="ARBA00004429"/>
    </source>
</evidence>
<evidence type="ECO:0000313" key="16">
    <source>
        <dbReference type="EMBL" id="QDU95919.1"/>
    </source>
</evidence>
<dbReference type="InterPro" id="IPR019998">
    <property type="entry name" value="Membr_insert_YidC"/>
</dbReference>
<dbReference type="NCBIfam" id="TIGR03592">
    <property type="entry name" value="yidC_oxa1_cterm"/>
    <property type="match status" value="1"/>
</dbReference>
<dbReference type="PRINTS" id="PR00701">
    <property type="entry name" value="60KDINNERMP"/>
</dbReference>
<dbReference type="Gene3D" id="2.30.42.10">
    <property type="match status" value="1"/>
</dbReference>
<sequence length="798" mass="88863">MWANWYFAPPPKPKPVAQAAKEKADEAQADAKEDGGKTSELKADPEFDSPPEPDREGTDTTAEKPEEPPAEDDTTPARPTELAAIGSLDPASGYKMLALFTTKGASLKRLELTDPHFKDVEIEHGYLGHLELQFVADGLQVGVNLEGTGTPAAKAGLRKDDILTSFNGKKLDSVSGFQRLLARTRPRDSVELTVRRGDQTLKIPVTLIRAPQQLIRPDHGIDYDDIPANAPPRKDHPYSFRFTLAKAPDEYQDKTKNIAALLTENWELVSSSPNEVKFEWRLTEDEASSIGLEGAWRVEKTFRVAKSTTVEGAPADAANARRTAAQHLTWDIQIHNDSDKEQVVNSWIEGPTGLPSEGWWYSYKIHPSMGYSAGARDVVFDSPGQGYKVWGARSVFQNSYTKPEKNLLFSVNDAEPKRELDFIGVDTQYFAAILIPGTVEELSSAEYRRGEAVTWDEGSKPHLNWAKAADISFNLQSLNYTVGPSGAASQSFVIYAGPKDPDLAAVYGVDECVYYGWFGIVSTPLLHLLHLFSFMGYGLAIIMLTLLVRACLWPLSRKAARNAQMMQVLKPEMDVIREKYKNDMEKQGQAQRELMAKYNVNPFGGCLLMFFQMPVFLGLYRGLSVDLELRDQPLIPGISWADNLAAPDRLYNWGTSPEWIFGETGWLGPYLNILPLVTVGLFILQQKLFMPPATDDQTRAQQKMMNVMMIMMGLMFFKVPSGLCLYFITTSLFSIVERLVLPPAKPQEKALADASKPQGEPRPSLLGMLGKGTPAPLTPEQQKQEKRDRAKARQKNRK</sequence>
<keyword evidence="4 13" id="KW-0813">Transport</keyword>
<dbReference type="Proteomes" id="UP000317648">
    <property type="component" value="Chromosome"/>
</dbReference>
<dbReference type="InterPro" id="IPR028053">
    <property type="entry name" value="Membr_insert_YidC_N"/>
</dbReference>
<dbReference type="PANTHER" id="PTHR12428:SF65">
    <property type="entry name" value="CYTOCHROME C OXIDASE ASSEMBLY PROTEIN COX18, MITOCHONDRIAL"/>
    <property type="match status" value="1"/>
</dbReference>
<keyword evidence="17" id="KW-1185">Reference proteome</keyword>
<evidence type="ECO:0000256" key="10">
    <source>
        <dbReference type="ARBA" id="ARBA00023186"/>
    </source>
</evidence>
<dbReference type="GO" id="GO:0032977">
    <property type="term" value="F:membrane insertase activity"/>
    <property type="evidence" value="ECO:0007669"/>
    <property type="project" value="InterPro"/>
</dbReference>
<evidence type="ECO:0000256" key="5">
    <source>
        <dbReference type="ARBA" id="ARBA00022475"/>
    </source>
</evidence>
<dbReference type="GO" id="GO:0005886">
    <property type="term" value="C:plasma membrane"/>
    <property type="evidence" value="ECO:0007669"/>
    <property type="project" value="UniProtKB-SubCell"/>
</dbReference>
<evidence type="ECO:0000256" key="2">
    <source>
        <dbReference type="ARBA" id="ARBA00010527"/>
    </source>
</evidence>
<keyword evidence="7 13" id="KW-0653">Protein transport</keyword>
<dbReference type="SUPFAM" id="SSF50156">
    <property type="entry name" value="PDZ domain-like"/>
    <property type="match status" value="1"/>
</dbReference>
<feature type="transmembrane region" description="Helical" evidence="13">
    <location>
        <begin position="705"/>
        <end position="728"/>
    </location>
</feature>
<comment type="similarity">
    <text evidence="2 13">Belongs to the OXA1/ALB3/YidC family. Type 1 subfamily.</text>
</comment>
<dbReference type="PANTHER" id="PTHR12428">
    <property type="entry name" value="OXA1"/>
    <property type="match status" value="1"/>
</dbReference>
<comment type="subunit">
    <text evidence="13">Interacts with the Sec translocase complex via SecD. Specifically interacts with transmembrane segments of nascent integral membrane proteins during membrane integration.</text>
</comment>
<dbReference type="GO" id="GO:0051205">
    <property type="term" value="P:protein insertion into membrane"/>
    <property type="evidence" value="ECO:0007669"/>
    <property type="project" value="TreeGrafter"/>
</dbReference>
<feature type="transmembrane region" description="Helical" evidence="13">
    <location>
        <begin position="528"/>
        <end position="552"/>
    </location>
</feature>
<feature type="compositionally biased region" description="Basic residues" evidence="14">
    <location>
        <begin position="789"/>
        <end position="798"/>
    </location>
</feature>
<dbReference type="Pfam" id="PF14849">
    <property type="entry name" value="YidC_periplas"/>
    <property type="match status" value="1"/>
</dbReference>
<dbReference type="Pfam" id="PF02096">
    <property type="entry name" value="60KD_IMP"/>
    <property type="match status" value="1"/>
</dbReference>
<evidence type="ECO:0000256" key="11">
    <source>
        <dbReference type="ARBA" id="ARBA00033245"/>
    </source>
</evidence>
<accession>A0A518DVR1</accession>
<protein>
    <recommendedName>
        <fullName evidence="3 13">Membrane protein insertase YidC</fullName>
    </recommendedName>
    <alternativeName>
        <fullName evidence="12 13">Foldase YidC</fullName>
    </alternativeName>
    <alternativeName>
        <fullName evidence="11 13">Membrane integrase YidC</fullName>
    </alternativeName>
    <alternativeName>
        <fullName evidence="13">Membrane protein YidC</fullName>
    </alternativeName>
</protein>
<dbReference type="CDD" id="cd20070">
    <property type="entry name" value="5TM_YidC_Alb3"/>
    <property type="match status" value="1"/>
</dbReference>
<evidence type="ECO:0000256" key="3">
    <source>
        <dbReference type="ARBA" id="ARBA00015325"/>
    </source>
</evidence>
<evidence type="ECO:0000259" key="15">
    <source>
        <dbReference type="SMART" id="SM00228"/>
    </source>
</evidence>
<dbReference type="InterPro" id="IPR047196">
    <property type="entry name" value="YidC_ALB_C"/>
</dbReference>
<evidence type="ECO:0000256" key="7">
    <source>
        <dbReference type="ARBA" id="ARBA00022927"/>
    </source>
</evidence>
<evidence type="ECO:0000256" key="12">
    <source>
        <dbReference type="ARBA" id="ARBA00033342"/>
    </source>
</evidence>
<feature type="domain" description="PDZ" evidence="15">
    <location>
        <begin position="128"/>
        <end position="198"/>
    </location>
</feature>
<name>A0A518DVR1_9BACT</name>
<dbReference type="InterPro" id="IPR001478">
    <property type="entry name" value="PDZ"/>
</dbReference>
<gene>
    <name evidence="13 16" type="primary">yidC</name>
    <name evidence="16" type="ORF">Pla8534_37380</name>
</gene>
<feature type="transmembrane region" description="Helical" evidence="13">
    <location>
        <begin position="600"/>
        <end position="620"/>
    </location>
</feature>
<dbReference type="RefSeq" id="WP_197442358.1">
    <property type="nucleotide sequence ID" value="NZ_CP036433.1"/>
</dbReference>
<dbReference type="CDD" id="cd06779">
    <property type="entry name" value="cpPDZ_Deg_HtrA-like"/>
    <property type="match status" value="1"/>
</dbReference>
<feature type="compositionally biased region" description="Basic and acidic residues" evidence="14">
    <location>
        <begin position="52"/>
        <end position="67"/>
    </location>
</feature>
<keyword evidence="5 13" id="KW-1003">Cell membrane</keyword>
<evidence type="ECO:0000256" key="9">
    <source>
        <dbReference type="ARBA" id="ARBA00023136"/>
    </source>
</evidence>
<dbReference type="InterPro" id="IPR001708">
    <property type="entry name" value="YidC/ALB3/OXA1/COX18"/>
</dbReference>
<keyword evidence="8 13" id="KW-1133">Transmembrane helix</keyword>
<evidence type="ECO:0000256" key="6">
    <source>
        <dbReference type="ARBA" id="ARBA00022692"/>
    </source>
</evidence>
<proteinExistence type="inferred from homology"/>